<evidence type="ECO:0000256" key="1">
    <source>
        <dbReference type="ARBA" id="ARBA00004123"/>
    </source>
</evidence>
<feature type="region of interest" description="Disordered" evidence="12">
    <location>
        <begin position="360"/>
        <end position="396"/>
    </location>
</feature>
<comment type="subcellular location">
    <subcellularLocation>
        <location evidence="1">Nucleus</location>
    </subcellularLocation>
</comment>
<dbReference type="GO" id="GO:0034039">
    <property type="term" value="F:8-oxo-7,8-dihydroguanine DNA N-glycosylase activity"/>
    <property type="evidence" value="ECO:0007669"/>
    <property type="project" value="TreeGrafter"/>
</dbReference>
<dbReference type="GO" id="GO:0006289">
    <property type="term" value="P:nucleotide-excision repair"/>
    <property type="evidence" value="ECO:0007669"/>
    <property type="project" value="InterPro"/>
</dbReference>
<dbReference type="GO" id="GO:0003684">
    <property type="term" value="F:damaged DNA binding"/>
    <property type="evidence" value="ECO:0007669"/>
    <property type="project" value="InterPro"/>
</dbReference>
<comment type="caution">
    <text evidence="14">The sequence shown here is derived from an EMBL/GenBank/DDBJ whole genome shotgun (WGS) entry which is preliminary data.</text>
</comment>
<dbReference type="CDD" id="cd00056">
    <property type="entry name" value="ENDO3c"/>
    <property type="match status" value="1"/>
</dbReference>
<dbReference type="FunFam" id="1.10.1670.10:FF:000005">
    <property type="entry name" value="N-glycosylase/DNA lyase OGG1"/>
    <property type="match status" value="1"/>
</dbReference>
<dbReference type="InterPro" id="IPR011257">
    <property type="entry name" value="DNA_glycosylase"/>
</dbReference>
<organism evidence="14 15">
    <name type="scientific">Phanerochaete sordida</name>
    <dbReference type="NCBI Taxonomy" id="48140"/>
    <lineage>
        <taxon>Eukaryota</taxon>
        <taxon>Fungi</taxon>
        <taxon>Dikarya</taxon>
        <taxon>Basidiomycota</taxon>
        <taxon>Agaricomycotina</taxon>
        <taxon>Agaricomycetes</taxon>
        <taxon>Polyporales</taxon>
        <taxon>Phanerochaetaceae</taxon>
        <taxon>Phanerochaete</taxon>
    </lineage>
</organism>
<dbReference type="SMART" id="SM00478">
    <property type="entry name" value="ENDO3c"/>
    <property type="match status" value="1"/>
</dbReference>
<keyword evidence="4" id="KW-0227">DNA damage</keyword>
<name>A0A9P3LED8_9APHY</name>
<evidence type="ECO:0000256" key="2">
    <source>
        <dbReference type="ARBA" id="ARBA00010679"/>
    </source>
</evidence>
<evidence type="ECO:0000259" key="13">
    <source>
        <dbReference type="SMART" id="SM00478"/>
    </source>
</evidence>
<dbReference type="OrthoDB" id="238681at2759"/>
<dbReference type="Gene3D" id="1.10.1670.10">
    <property type="entry name" value="Helix-hairpin-Helix base-excision DNA repair enzymes (C-terminal)"/>
    <property type="match status" value="1"/>
</dbReference>
<reference evidence="14 15" key="1">
    <citation type="submission" date="2021-08" db="EMBL/GenBank/DDBJ databases">
        <title>Draft Genome Sequence of Phanerochaete sordida strain YK-624.</title>
        <authorList>
            <person name="Mori T."/>
            <person name="Dohra H."/>
            <person name="Suzuki T."/>
            <person name="Kawagishi H."/>
            <person name="Hirai H."/>
        </authorList>
    </citation>
    <scope>NUCLEOTIDE SEQUENCE [LARGE SCALE GENOMIC DNA]</scope>
    <source>
        <strain evidence="14 15">YK-624</strain>
    </source>
</reference>
<keyword evidence="9" id="KW-0511">Multifunctional enzyme</keyword>
<dbReference type="InterPro" id="IPR012904">
    <property type="entry name" value="OGG_N"/>
</dbReference>
<keyword evidence="10" id="KW-0326">Glycosidase</keyword>
<evidence type="ECO:0000256" key="3">
    <source>
        <dbReference type="ARBA" id="ARBA00012720"/>
    </source>
</evidence>
<keyword evidence="15" id="KW-1185">Reference proteome</keyword>
<keyword evidence="8" id="KW-0539">Nucleus</keyword>
<dbReference type="InterPro" id="IPR052054">
    <property type="entry name" value="Oxidative_DNA_repair_enzyme"/>
</dbReference>
<evidence type="ECO:0000256" key="11">
    <source>
        <dbReference type="ARBA" id="ARBA00044632"/>
    </source>
</evidence>
<evidence type="ECO:0000256" key="9">
    <source>
        <dbReference type="ARBA" id="ARBA00023268"/>
    </source>
</evidence>
<dbReference type="InterPro" id="IPR023170">
    <property type="entry name" value="HhH_base_excis_C"/>
</dbReference>
<evidence type="ECO:0000313" key="14">
    <source>
        <dbReference type="EMBL" id="GJE90882.1"/>
    </source>
</evidence>
<dbReference type="EC" id="4.2.99.18" evidence="3"/>
<dbReference type="EMBL" id="BPQB01000018">
    <property type="protein sequence ID" value="GJE90882.1"/>
    <property type="molecule type" value="Genomic_DNA"/>
</dbReference>
<evidence type="ECO:0000256" key="4">
    <source>
        <dbReference type="ARBA" id="ARBA00022763"/>
    </source>
</evidence>
<dbReference type="GO" id="GO:0005634">
    <property type="term" value="C:nucleus"/>
    <property type="evidence" value="ECO:0007669"/>
    <property type="project" value="UniProtKB-SubCell"/>
</dbReference>
<comment type="catalytic activity">
    <reaction evidence="11">
        <text>2'-deoxyribonucleotide-(2'-deoxyribose 5'-phosphate)-2'-deoxyribonucleotide-DNA = a 3'-end 2'-deoxyribonucleotide-(2,3-dehydro-2,3-deoxyribose 5'-phosphate)-DNA + a 5'-end 5'-phospho-2'-deoxyribonucleoside-DNA + H(+)</text>
        <dbReference type="Rhea" id="RHEA:66592"/>
        <dbReference type="Rhea" id="RHEA-COMP:13180"/>
        <dbReference type="Rhea" id="RHEA-COMP:16897"/>
        <dbReference type="Rhea" id="RHEA-COMP:17067"/>
        <dbReference type="ChEBI" id="CHEBI:15378"/>
        <dbReference type="ChEBI" id="CHEBI:136412"/>
        <dbReference type="ChEBI" id="CHEBI:157695"/>
        <dbReference type="ChEBI" id="CHEBI:167181"/>
        <dbReference type="EC" id="4.2.99.18"/>
    </reaction>
</comment>
<dbReference type="PANTHER" id="PTHR10242">
    <property type="entry name" value="8-OXOGUANINE DNA GLYCOSYLASE"/>
    <property type="match status" value="1"/>
</dbReference>
<accession>A0A9P3LED8</accession>
<dbReference type="SUPFAM" id="SSF55945">
    <property type="entry name" value="TATA-box binding protein-like"/>
    <property type="match status" value="1"/>
</dbReference>
<evidence type="ECO:0000256" key="8">
    <source>
        <dbReference type="ARBA" id="ARBA00023242"/>
    </source>
</evidence>
<feature type="domain" description="HhH-GPD" evidence="13">
    <location>
        <begin position="152"/>
        <end position="342"/>
    </location>
</feature>
<dbReference type="GO" id="GO:0006285">
    <property type="term" value="P:base-excision repair, AP site formation"/>
    <property type="evidence" value="ECO:0007669"/>
    <property type="project" value="TreeGrafter"/>
</dbReference>
<evidence type="ECO:0000256" key="12">
    <source>
        <dbReference type="SAM" id="MobiDB-lite"/>
    </source>
</evidence>
<dbReference type="Pfam" id="PF00730">
    <property type="entry name" value="HhH-GPD"/>
    <property type="match status" value="1"/>
</dbReference>
<protein>
    <recommendedName>
        <fullName evidence="3">DNA-(apurinic or apyrimidinic site) lyase</fullName>
        <ecNumber evidence="3">4.2.99.18</ecNumber>
    </recommendedName>
</protein>
<evidence type="ECO:0000256" key="5">
    <source>
        <dbReference type="ARBA" id="ARBA00022801"/>
    </source>
</evidence>
<keyword evidence="6" id="KW-0234">DNA repair</keyword>
<dbReference type="AlphaFoldDB" id="A0A9P3LED8"/>
<evidence type="ECO:0000256" key="6">
    <source>
        <dbReference type="ARBA" id="ARBA00023204"/>
    </source>
</evidence>
<evidence type="ECO:0000256" key="10">
    <source>
        <dbReference type="ARBA" id="ARBA00023295"/>
    </source>
</evidence>
<dbReference type="SUPFAM" id="SSF48150">
    <property type="entry name" value="DNA-glycosylase"/>
    <property type="match status" value="1"/>
</dbReference>
<keyword evidence="5" id="KW-0378">Hydrolase</keyword>
<feature type="compositionally biased region" description="Polar residues" evidence="12">
    <location>
        <begin position="362"/>
        <end position="382"/>
    </location>
</feature>
<evidence type="ECO:0000256" key="7">
    <source>
        <dbReference type="ARBA" id="ARBA00023239"/>
    </source>
</evidence>
<dbReference type="GO" id="GO:0140078">
    <property type="term" value="F:class I DNA-(apurinic or apyrimidinic site) endonuclease activity"/>
    <property type="evidence" value="ECO:0007669"/>
    <property type="project" value="UniProtKB-EC"/>
</dbReference>
<comment type="similarity">
    <text evidence="2">Belongs to the type-1 OGG1 family.</text>
</comment>
<dbReference type="Gene3D" id="3.30.310.40">
    <property type="match status" value="1"/>
</dbReference>
<gene>
    <name evidence="14" type="ORF">PsYK624_070260</name>
</gene>
<evidence type="ECO:0000313" key="15">
    <source>
        <dbReference type="Proteomes" id="UP000703269"/>
    </source>
</evidence>
<dbReference type="InterPro" id="IPR003265">
    <property type="entry name" value="HhH-GPD_domain"/>
</dbReference>
<dbReference type="Gene3D" id="1.10.340.30">
    <property type="entry name" value="Hypothetical protein, domain 2"/>
    <property type="match status" value="1"/>
</dbReference>
<proteinExistence type="inferred from homology"/>
<dbReference type="Pfam" id="PF07934">
    <property type="entry name" value="OGG_N"/>
    <property type="match status" value="1"/>
</dbReference>
<dbReference type="PANTHER" id="PTHR10242:SF2">
    <property type="entry name" value="N-GLYCOSYLASE_DNA LYASE"/>
    <property type="match status" value="1"/>
</dbReference>
<dbReference type="Proteomes" id="UP000703269">
    <property type="component" value="Unassembled WGS sequence"/>
</dbReference>
<sequence>MAAAAALTAGFRKLPLPLAQLSLAAVLQCGQSFRWSIFPLTRCAPDTAADATTPSHEYRFCLKDRVVCLRQTPDALYYRSVCPTSLKPLDDDTREAQTLSWIRDYFQLDVDLLQLYEEWSDRDPVFRKLRHRFSGIRLLRQDPFECLLSFICSSNNNIKRISKMVKALCTEYTPALLSLPPPDEAEGELGVEAYHPFPPPSVLSAPEVAANLRKLGFGYRADFIQKTAKMLVDAHGSPSVAGTRPEPAEEWLSKLRAMTTADARIELLKLMGVGRKVADCVLLMSMDKPEVVPVDTHVHDIAKKYYGVAGSKAKTNMTPQLYDMVNTKLVNVWGTYAGWAQSVLFTSDLKAFASYGLDSPVPSDSTTAVATPTGSLPATPMQSPSPSKRKRGKKVAVQEETVAVTAAVFERLSATEGAVEVEYFTLAERVKRRRRGP</sequence>
<keyword evidence="7" id="KW-0456">Lyase</keyword>